<dbReference type="Proteomes" id="UP000092460">
    <property type="component" value="Unassembled WGS sequence"/>
</dbReference>
<dbReference type="EnsemblMetazoa" id="GPPI031384-RA">
    <property type="protein sequence ID" value="GPPI031384-PA"/>
    <property type="gene ID" value="GPPI031384"/>
</dbReference>
<evidence type="ECO:0000313" key="2">
    <source>
        <dbReference type="Proteomes" id="UP000092460"/>
    </source>
</evidence>
<dbReference type="EMBL" id="JXJN01015015">
    <property type="status" value="NOT_ANNOTATED_CDS"/>
    <property type="molecule type" value="Genomic_DNA"/>
</dbReference>
<dbReference type="VEuPathDB" id="VectorBase:GPPI031384"/>
<protein>
    <submittedName>
        <fullName evidence="1">Uncharacterized protein</fullName>
    </submittedName>
</protein>
<sequence length="98" mass="10922">MLTTKNLHCIHAMLALTHSSGSILGTSWHIVLQTLQHLIWMLSLKPSSGGSLQAFPKPAVEANVGIQTAKQHKQGGPVYSHDIIYKIHLRSSYFTRYK</sequence>
<proteinExistence type="predicted"/>
<reference evidence="1" key="2">
    <citation type="submission" date="2020-05" db="UniProtKB">
        <authorList>
            <consortium name="EnsemblMetazoa"/>
        </authorList>
    </citation>
    <scope>IDENTIFICATION</scope>
    <source>
        <strain evidence="1">IAEA</strain>
    </source>
</reference>
<evidence type="ECO:0000313" key="1">
    <source>
        <dbReference type="EnsemblMetazoa" id="GPPI031384-PA"/>
    </source>
</evidence>
<reference evidence="2" key="1">
    <citation type="submission" date="2015-01" db="EMBL/GenBank/DDBJ databases">
        <authorList>
            <person name="Aksoy S."/>
            <person name="Warren W."/>
            <person name="Wilson R.K."/>
        </authorList>
    </citation>
    <scope>NUCLEOTIDE SEQUENCE [LARGE SCALE GENOMIC DNA]</scope>
    <source>
        <strain evidence="2">IAEA</strain>
    </source>
</reference>
<keyword evidence="2" id="KW-1185">Reference proteome</keyword>
<accession>A0A1B0BIN7</accession>
<organism evidence="1 2">
    <name type="scientific">Glossina palpalis gambiensis</name>
    <dbReference type="NCBI Taxonomy" id="67801"/>
    <lineage>
        <taxon>Eukaryota</taxon>
        <taxon>Metazoa</taxon>
        <taxon>Ecdysozoa</taxon>
        <taxon>Arthropoda</taxon>
        <taxon>Hexapoda</taxon>
        <taxon>Insecta</taxon>
        <taxon>Pterygota</taxon>
        <taxon>Neoptera</taxon>
        <taxon>Endopterygota</taxon>
        <taxon>Diptera</taxon>
        <taxon>Brachycera</taxon>
        <taxon>Muscomorpha</taxon>
        <taxon>Hippoboscoidea</taxon>
        <taxon>Glossinidae</taxon>
        <taxon>Glossina</taxon>
    </lineage>
</organism>
<name>A0A1B0BIN7_9MUSC</name>
<dbReference type="STRING" id="67801.A0A1B0BIN7"/>
<dbReference type="AlphaFoldDB" id="A0A1B0BIN7"/>